<dbReference type="Pfam" id="PF12849">
    <property type="entry name" value="PBP_like_2"/>
    <property type="match status" value="1"/>
</dbReference>
<evidence type="ECO:0000313" key="2">
    <source>
        <dbReference type="EMBL" id="SVB12188.1"/>
    </source>
</evidence>
<organism evidence="2">
    <name type="scientific">marine metagenome</name>
    <dbReference type="NCBI Taxonomy" id="408172"/>
    <lineage>
        <taxon>unclassified sequences</taxon>
        <taxon>metagenomes</taxon>
        <taxon>ecological metagenomes</taxon>
    </lineage>
</organism>
<dbReference type="EMBL" id="UINC01029452">
    <property type="protein sequence ID" value="SVB12188.1"/>
    <property type="molecule type" value="Genomic_DNA"/>
</dbReference>
<dbReference type="InterPro" id="IPR052738">
    <property type="entry name" value="ABC-Tungstate_binding"/>
</dbReference>
<evidence type="ECO:0000259" key="1">
    <source>
        <dbReference type="Pfam" id="PF12849"/>
    </source>
</evidence>
<dbReference type="SUPFAM" id="SSF53850">
    <property type="entry name" value="Periplasmic binding protein-like II"/>
    <property type="match status" value="1"/>
</dbReference>
<dbReference type="CDD" id="cd05466">
    <property type="entry name" value="PBP2_LTTR_substrate"/>
    <property type="match status" value="1"/>
</dbReference>
<reference evidence="2" key="1">
    <citation type="submission" date="2018-05" db="EMBL/GenBank/DDBJ databases">
        <authorList>
            <person name="Lanie J.A."/>
            <person name="Ng W.-L."/>
            <person name="Kazmierczak K.M."/>
            <person name="Andrzejewski T.M."/>
            <person name="Davidsen T.M."/>
            <person name="Wayne K.J."/>
            <person name="Tettelin H."/>
            <person name="Glass J.I."/>
            <person name="Rusch D."/>
            <person name="Podicherti R."/>
            <person name="Tsui H.-C.T."/>
            <person name="Winkler M.E."/>
        </authorList>
    </citation>
    <scope>NUCLEOTIDE SEQUENCE</scope>
</reference>
<sequence length="288" mass="31268">MLVPAHLVKQSALWLLCGLVLVNGSCSKQGQAPTVILGLSTSFGNSGLFEVLQPAYEQLSGVRLRPHLVGSGAALQMLERGQVDVVISHAPEMEAKYIKAHPEWSYKKLMYNDFLLVGPLDDPASVLSAPRIEIAVQRIVERRARFVSRGDESGTHTRERRLFTLAGVALSPEQVVVSGQGMSRTLRLASELEAYTLTDAATFTAMTQMLSLQPVFQGGPNLLNTYAVISSTMNLHEASRADTRSLVSWLTDGGGRELIKNFRLSADGAGFIVWPLGSPSDQPAHLPF</sequence>
<name>A0A382BEG9_9ZZZZ</name>
<proteinExistence type="predicted"/>
<dbReference type="Gene3D" id="3.40.190.10">
    <property type="entry name" value="Periplasmic binding protein-like II"/>
    <property type="match status" value="2"/>
</dbReference>
<feature type="domain" description="PBP" evidence="1">
    <location>
        <begin position="29"/>
        <end position="234"/>
    </location>
</feature>
<dbReference type="AlphaFoldDB" id="A0A382BEG9"/>
<accession>A0A382BEG9</accession>
<gene>
    <name evidence="2" type="ORF">METZ01_LOCUS165042</name>
</gene>
<protein>
    <recommendedName>
        <fullName evidence="1">PBP domain-containing protein</fullName>
    </recommendedName>
</protein>
<dbReference type="PANTHER" id="PTHR37945:SF1">
    <property type="entry name" value="EXTRACELLULAR TUNGSTATE BINDING PROTEIN"/>
    <property type="match status" value="1"/>
</dbReference>
<dbReference type="PANTHER" id="PTHR37945">
    <property type="entry name" value="EXTRACELLULAR TUNGSTATE BINDING PROTEIN"/>
    <property type="match status" value="1"/>
</dbReference>
<dbReference type="InterPro" id="IPR024370">
    <property type="entry name" value="PBP_domain"/>
</dbReference>